<name>A0ABU0N5M1_9SPHN</name>
<dbReference type="Pfam" id="PF05433">
    <property type="entry name" value="Rick_17kDa_Anti"/>
    <property type="match status" value="1"/>
</dbReference>
<feature type="domain" description="Glycine zipper 2TM" evidence="7">
    <location>
        <begin position="117"/>
        <end position="157"/>
    </location>
</feature>
<reference evidence="8 9" key="1">
    <citation type="submission" date="2023-07" db="EMBL/GenBank/DDBJ databases">
        <title>Genomic Encyclopedia of Type Strains, Phase IV (KMG-IV): sequencing the most valuable type-strain genomes for metagenomic binning, comparative biology and taxonomic classification.</title>
        <authorList>
            <person name="Goeker M."/>
        </authorList>
    </citation>
    <scope>NUCLEOTIDE SEQUENCE [LARGE SCALE GENOMIC DNA]</scope>
    <source>
        <strain evidence="8 9">DSM 14432</strain>
    </source>
</reference>
<keyword evidence="6" id="KW-0732">Signal</keyword>
<evidence type="ECO:0000259" key="7">
    <source>
        <dbReference type="Pfam" id="PF05433"/>
    </source>
</evidence>
<evidence type="ECO:0000313" key="8">
    <source>
        <dbReference type="EMBL" id="MDQ0564705.1"/>
    </source>
</evidence>
<dbReference type="InterPro" id="IPR008816">
    <property type="entry name" value="Gly_zipper_2TM_dom"/>
</dbReference>
<gene>
    <name evidence="8" type="ORF">QOZ97_000215</name>
</gene>
<feature type="signal peptide" evidence="6">
    <location>
        <begin position="1"/>
        <end position="25"/>
    </location>
</feature>
<protein>
    <recommendedName>
        <fullName evidence="3">17 kDa surface antigen</fullName>
    </recommendedName>
</protein>
<comment type="similarity">
    <text evidence="2">Belongs to the rickettsiale 17 kDa surface antigen family.</text>
</comment>
<evidence type="ECO:0000256" key="3">
    <source>
        <dbReference type="ARBA" id="ARBA00015281"/>
    </source>
</evidence>
<keyword evidence="4" id="KW-0449">Lipoprotein</keyword>
<dbReference type="EMBL" id="JAUSWK010000001">
    <property type="protein sequence ID" value="MDQ0564705.1"/>
    <property type="molecule type" value="Genomic_DNA"/>
</dbReference>
<evidence type="ECO:0000256" key="6">
    <source>
        <dbReference type="SAM" id="SignalP"/>
    </source>
</evidence>
<accession>A0ABU0N5M1</accession>
<keyword evidence="9" id="KW-1185">Reference proteome</keyword>
<proteinExistence type="inferred from homology"/>
<feature type="region of interest" description="Disordered" evidence="5">
    <location>
        <begin position="41"/>
        <end position="69"/>
    </location>
</feature>
<evidence type="ECO:0000256" key="5">
    <source>
        <dbReference type="SAM" id="MobiDB-lite"/>
    </source>
</evidence>
<dbReference type="GeneID" id="93685051"/>
<evidence type="ECO:0000256" key="2">
    <source>
        <dbReference type="ARBA" id="ARBA00008681"/>
    </source>
</evidence>
<comment type="subcellular location">
    <subcellularLocation>
        <location evidence="1">Cell outer membrane</location>
        <topology evidence="1">Lipid-anchor</topology>
    </subcellularLocation>
</comment>
<evidence type="ECO:0000313" key="9">
    <source>
        <dbReference type="Proteomes" id="UP001238601"/>
    </source>
</evidence>
<dbReference type="RefSeq" id="WP_063512572.1">
    <property type="nucleotide sequence ID" value="NZ_JAINWE010000013.1"/>
</dbReference>
<organism evidence="8 9">
    <name type="scientific">Qipengyuania citrea</name>
    <dbReference type="NCBI Taxonomy" id="225971"/>
    <lineage>
        <taxon>Bacteria</taxon>
        <taxon>Pseudomonadati</taxon>
        <taxon>Pseudomonadota</taxon>
        <taxon>Alphaproteobacteria</taxon>
        <taxon>Sphingomonadales</taxon>
        <taxon>Erythrobacteraceae</taxon>
        <taxon>Qipengyuania</taxon>
    </lineage>
</organism>
<feature type="compositionally biased region" description="Basic and acidic residues" evidence="5">
    <location>
        <begin position="55"/>
        <end position="69"/>
    </location>
</feature>
<dbReference type="Proteomes" id="UP001238601">
    <property type="component" value="Unassembled WGS sequence"/>
</dbReference>
<feature type="chain" id="PRO_5045724084" description="17 kDa surface antigen" evidence="6">
    <location>
        <begin position="26"/>
        <end position="165"/>
    </location>
</feature>
<evidence type="ECO:0000256" key="4">
    <source>
        <dbReference type="ARBA" id="ARBA00023288"/>
    </source>
</evidence>
<sequence length="165" mass="17668">MLKSFRNASMAIAAAGLAFAMPASAAPAMHTNSGAHAAVTGDLTFDHKRQRGHRHDRDRDYRDYRDYRGGGDYRGGQSRPYYMGYDRGYGQPVRANTRVWRGNDGRYYCKRDNGTTGLLVGAGVGALLGHEVAGQGGDRTLGAILGGAAGALLGRSIDRSQTRCG</sequence>
<comment type="caution">
    <text evidence="8">The sequence shown here is derived from an EMBL/GenBank/DDBJ whole genome shotgun (WGS) entry which is preliminary data.</text>
</comment>
<evidence type="ECO:0000256" key="1">
    <source>
        <dbReference type="ARBA" id="ARBA00004459"/>
    </source>
</evidence>